<evidence type="ECO:0000256" key="2">
    <source>
        <dbReference type="ARBA" id="ARBA00022692"/>
    </source>
</evidence>
<accession>A0AAF0YK31</accession>
<evidence type="ECO:0000256" key="1">
    <source>
        <dbReference type="ARBA" id="ARBA00004141"/>
    </source>
</evidence>
<dbReference type="PANTHER" id="PTHR16201:SF37">
    <property type="entry name" value="PQ-LOOP REPEAT-CONTAINING PROTEIN"/>
    <property type="match status" value="1"/>
</dbReference>
<evidence type="ECO:0000313" key="8">
    <source>
        <dbReference type="Proteomes" id="UP000827549"/>
    </source>
</evidence>
<organism evidence="7 8">
    <name type="scientific">Vanrija pseudolonga</name>
    <dbReference type="NCBI Taxonomy" id="143232"/>
    <lineage>
        <taxon>Eukaryota</taxon>
        <taxon>Fungi</taxon>
        <taxon>Dikarya</taxon>
        <taxon>Basidiomycota</taxon>
        <taxon>Agaricomycotina</taxon>
        <taxon>Tremellomycetes</taxon>
        <taxon>Trichosporonales</taxon>
        <taxon>Trichosporonaceae</taxon>
        <taxon>Vanrija</taxon>
    </lineage>
</organism>
<dbReference type="InterPro" id="IPR051415">
    <property type="entry name" value="LAAT-1"/>
</dbReference>
<feature type="transmembrane region" description="Helical" evidence="6">
    <location>
        <begin position="128"/>
        <end position="148"/>
    </location>
</feature>
<name>A0AAF0YK31_9TREE</name>
<dbReference type="PANTHER" id="PTHR16201">
    <property type="entry name" value="SEVEN TRANSMEMBRANE PROTEIN 1-RELATED"/>
    <property type="match status" value="1"/>
</dbReference>
<reference evidence="7" key="1">
    <citation type="submission" date="2023-10" db="EMBL/GenBank/DDBJ databases">
        <authorList>
            <person name="Noh H."/>
        </authorList>
    </citation>
    <scope>NUCLEOTIDE SEQUENCE</scope>
    <source>
        <strain evidence="7">DUCC4014</strain>
    </source>
</reference>
<evidence type="ECO:0000256" key="6">
    <source>
        <dbReference type="SAM" id="Phobius"/>
    </source>
</evidence>
<feature type="transmembrane region" description="Helical" evidence="6">
    <location>
        <begin position="73"/>
        <end position="91"/>
    </location>
</feature>
<feature type="transmembrane region" description="Helical" evidence="6">
    <location>
        <begin position="190"/>
        <end position="213"/>
    </location>
</feature>
<evidence type="ECO:0000256" key="4">
    <source>
        <dbReference type="ARBA" id="ARBA00023136"/>
    </source>
</evidence>
<keyword evidence="8" id="KW-1185">Reference proteome</keyword>
<keyword evidence="3 6" id="KW-1133">Transmembrane helix</keyword>
<dbReference type="Proteomes" id="UP000827549">
    <property type="component" value="Chromosome 7"/>
</dbReference>
<feature type="transmembrane region" description="Helical" evidence="6">
    <location>
        <begin position="103"/>
        <end position="122"/>
    </location>
</feature>
<keyword evidence="2 6" id="KW-0812">Transmembrane</keyword>
<evidence type="ECO:0000313" key="7">
    <source>
        <dbReference type="EMBL" id="WOO85509.1"/>
    </source>
</evidence>
<dbReference type="Gene3D" id="1.20.1280.290">
    <property type="match status" value="2"/>
</dbReference>
<feature type="transmembrane region" description="Helical" evidence="6">
    <location>
        <begin position="160"/>
        <end position="184"/>
    </location>
</feature>
<protein>
    <submittedName>
        <fullName evidence="7">Purtative protein</fullName>
    </submittedName>
</protein>
<feature type="transmembrane region" description="Helical" evidence="6">
    <location>
        <begin position="44"/>
        <end position="61"/>
    </location>
</feature>
<comment type="subcellular location">
    <subcellularLocation>
        <location evidence="1">Membrane</location>
        <topology evidence="1">Multi-pass membrane protein</topology>
    </subcellularLocation>
</comment>
<dbReference type="Pfam" id="PF04193">
    <property type="entry name" value="PQ-loop"/>
    <property type="match status" value="2"/>
</dbReference>
<dbReference type="RefSeq" id="XP_062631535.1">
    <property type="nucleotide sequence ID" value="XM_062775551.1"/>
</dbReference>
<evidence type="ECO:0000256" key="3">
    <source>
        <dbReference type="ARBA" id="ARBA00022989"/>
    </source>
</evidence>
<gene>
    <name evidence="7" type="primary">SPAC2E12.03c_0</name>
    <name evidence="7" type="ORF">LOC62_07G009009</name>
</gene>
<sequence length="295" mass="32397">MLPENAVLDNGLATIGAILWSIQVIPQIYKSYKTKSTEGLSPHLMLIWATACLFEGAYLVSMRSSLPLQLQPQFFGLLGAVSWAQCLYYSYGFSQRKATMCLLAFWAVFVGFEAASVFTLWHFQAKGITWPLPMYGYITTVLLAMGLLPQYYEIWEHKEVFGISMGFMLIDIAGGLFSSASLFFHNPFDYIACVQFMLVVVLDGLVVVLALILNPIAERRRAAEGKDDDLEAAPSASAEPETQHLLGGSSSISRYGGAEGIPAPGRRVSVAAVPHFGSVHQHHHMARKNSAQGQN</sequence>
<evidence type="ECO:0000256" key="5">
    <source>
        <dbReference type="SAM" id="MobiDB-lite"/>
    </source>
</evidence>
<dbReference type="AlphaFoldDB" id="A0AAF0YK31"/>
<dbReference type="SMART" id="SM00679">
    <property type="entry name" value="CTNS"/>
    <property type="match status" value="2"/>
</dbReference>
<dbReference type="EMBL" id="CP086720">
    <property type="protein sequence ID" value="WOO85509.1"/>
    <property type="molecule type" value="Genomic_DNA"/>
</dbReference>
<feature type="region of interest" description="Disordered" evidence="5">
    <location>
        <begin position="224"/>
        <end position="248"/>
    </location>
</feature>
<dbReference type="InterPro" id="IPR006603">
    <property type="entry name" value="PQ-loop_rpt"/>
</dbReference>
<keyword evidence="4 6" id="KW-0472">Membrane</keyword>
<dbReference type="GeneID" id="87812173"/>
<dbReference type="GO" id="GO:0016020">
    <property type="term" value="C:membrane"/>
    <property type="evidence" value="ECO:0007669"/>
    <property type="project" value="UniProtKB-SubCell"/>
</dbReference>
<proteinExistence type="predicted"/>